<protein>
    <submittedName>
        <fullName evidence="6">Lantibiotic protection ABC transporter ATP-binding protein</fullName>
    </submittedName>
</protein>
<dbReference type="InterPro" id="IPR003439">
    <property type="entry name" value="ABC_transporter-like_ATP-bd"/>
</dbReference>
<dbReference type="InterPro" id="IPR022501">
    <property type="entry name" value="ABC_Gallidermin_ATP-bd"/>
</dbReference>
<comment type="similarity">
    <text evidence="1">Belongs to the ABC transporter superfamily.</text>
</comment>
<dbReference type="SMART" id="SM00382">
    <property type="entry name" value="AAA"/>
    <property type="match status" value="1"/>
</dbReference>
<name>A0ABY7A913_9FIRM</name>
<keyword evidence="3" id="KW-0547">Nucleotide-binding</keyword>
<sequence length="237" mass="26096">MDTILKTKNLCKKFNDQIAVNQVSLSIQKNSIYGLLGPNGAGKSTTLKMITGIMRPTSGTIEFNGREWTREHLNDIGALIEMPPLYENLTAYENLKVKTTLLGCSDKRIEEVLQIVGLTHTGKKRAGQFSLGMKQRLGIANALISQPKLLILDEPTNGLDPIGIEEMRTLIQSFPAKGITVILSSHNLSEVQQIVDHIGIIVGGVLGYTGKIDPKEDLEKLFMEVVRENRKEEGTNG</sequence>
<dbReference type="Gene3D" id="3.40.50.300">
    <property type="entry name" value="P-loop containing nucleotide triphosphate hydrolases"/>
    <property type="match status" value="1"/>
</dbReference>
<keyword evidence="7" id="KW-1185">Reference proteome</keyword>
<accession>A0ABY7A913</accession>
<dbReference type="InterPro" id="IPR027417">
    <property type="entry name" value="P-loop_NTPase"/>
</dbReference>
<gene>
    <name evidence="6" type="ORF">OW255_15930</name>
</gene>
<organism evidence="6 7">
    <name type="scientific">Lacrimispora xylanolytica</name>
    <dbReference type="NCBI Taxonomy" id="29375"/>
    <lineage>
        <taxon>Bacteria</taxon>
        <taxon>Bacillati</taxon>
        <taxon>Bacillota</taxon>
        <taxon>Clostridia</taxon>
        <taxon>Lachnospirales</taxon>
        <taxon>Lachnospiraceae</taxon>
        <taxon>Lacrimispora</taxon>
    </lineage>
</organism>
<dbReference type="EMBL" id="CP113524">
    <property type="protein sequence ID" value="WAJ23041.1"/>
    <property type="molecule type" value="Genomic_DNA"/>
</dbReference>
<dbReference type="PROSITE" id="PS50893">
    <property type="entry name" value="ABC_TRANSPORTER_2"/>
    <property type="match status" value="1"/>
</dbReference>
<evidence type="ECO:0000313" key="7">
    <source>
        <dbReference type="Proteomes" id="UP001163115"/>
    </source>
</evidence>
<evidence type="ECO:0000313" key="6">
    <source>
        <dbReference type="EMBL" id="WAJ23041.1"/>
    </source>
</evidence>
<keyword evidence="4 6" id="KW-0067">ATP-binding</keyword>
<dbReference type="CDD" id="cd03268">
    <property type="entry name" value="ABC_BcrA_bacitracin_resist"/>
    <property type="match status" value="1"/>
</dbReference>
<evidence type="ECO:0000259" key="5">
    <source>
        <dbReference type="PROSITE" id="PS50893"/>
    </source>
</evidence>
<evidence type="ECO:0000256" key="2">
    <source>
        <dbReference type="ARBA" id="ARBA00022448"/>
    </source>
</evidence>
<dbReference type="NCBIfam" id="TIGR03740">
    <property type="entry name" value="galliderm_ABC"/>
    <property type="match status" value="1"/>
</dbReference>
<dbReference type="PANTHER" id="PTHR43335:SF4">
    <property type="entry name" value="ABC TRANSPORTER, ATP-BINDING PROTEIN"/>
    <property type="match status" value="1"/>
</dbReference>
<dbReference type="RefSeq" id="WP_024838639.1">
    <property type="nucleotide sequence ID" value="NZ_CP113524.1"/>
</dbReference>
<dbReference type="PANTHER" id="PTHR43335">
    <property type="entry name" value="ABC TRANSPORTER, ATP-BINDING PROTEIN"/>
    <property type="match status" value="1"/>
</dbReference>
<feature type="domain" description="ABC transporter" evidence="5">
    <location>
        <begin position="5"/>
        <end position="228"/>
    </location>
</feature>
<keyword evidence="2" id="KW-0813">Transport</keyword>
<dbReference type="Proteomes" id="UP001163115">
    <property type="component" value="Chromosome"/>
</dbReference>
<evidence type="ECO:0000256" key="3">
    <source>
        <dbReference type="ARBA" id="ARBA00022741"/>
    </source>
</evidence>
<dbReference type="Pfam" id="PF00005">
    <property type="entry name" value="ABC_tran"/>
    <property type="match status" value="1"/>
</dbReference>
<evidence type="ECO:0000256" key="1">
    <source>
        <dbReference type="ARBA" id="ARBA00005417"/>
    </source>
</evidence>
<proteinExistence type="inferred from homology"/>
<reference evidence="6" key="1">
    <citation type="submission" date="2022-11" db="EMBL/GenBank/DDBJ databases">
        <title>Lacrimispora xylanolytica sy1, complete genome.</title>
        <authorList>
            <person name="Choi S."/>
        </authorList>
    </citation>
    <scope>NUCLEOTIDE SEQUENCE</scope>
    <source>
        <strain evidence="6">Sy1</strain>
    </source>
</reference>
<evidence type="ECO:0000256" key="4">
    <source>
        <dbReference type="ARBA" id="ARBA00022840"/>
    </source>
</evidence>
<dbReference type="PROSITE" id="PS00211">
    <property type="entry name" value="ABC_TRANSPORTER_1"/>
    <property type="match status" value="1"/>
</dbReference>
<dbReference type="GO" id="GO:0005524">
    <property type="term" value="F:ATP binding"/>
    <property type="evidence" value="ECO:0007669"/>
    <property type="project" value="UniProtKB-KW"/>
</dbReference>
<dbReference type="SUPFAM" id="SSF52540">
    <property type="entry name" value="P-loop containing nucleoside triphosphate hydrolases"/>
    <property type="match status" value="1"/>
</dbReference>
<dbReference type="InterPro" id="IPR003593">
    <property type="entry name" value="AAA+_ATPase"/>
</dbReference>
<dbReference type="InterPro" id="IPR017871">
    <property type="entry name" value="ABC_transporter-like_CS"/>
</dbReference>